<dbReference type="AlphaFoldDB" id="T0RKF7"/>
<gene>
    <name evidence="1" type="ORF">SDRG_09351</name>
</gene>
<dbReference type="STRING" id="1156394.T0RKF7"/>
<proteinExistence type="predicted"/>
<dbReference type="OrthoDB" id="76665at2759"/>
<organism evidence="1 2">
    <name type="scientific">Saprolegnia diclina (strain VS20)</name>
    <dbReference type="NCBI Taxonomy" id="1156394"/>
    <lineage>
        <taxon>Eukaryota</taxon>
        <taxon>Sar</taxon>
        <taxon>Stramenopiles</taxon>
        <taxon>Oomycota</taxon>
        <taxon>Saprolegniomycetes</taxon>
        <taxon>Saprolegniales</taxon>
        <taxon>Saprolegniaceae</taxon>
        <taxon>Saprolegnia</taxon>
    </lineage>
</organism>
<evidence type="ECO:0000313" key="2">
    <source>
        <dbReference type="Proteomes" id="UP000030762"/>
    </source>
</evidence>
<dbReference type="InParanoid" id="T0RKF7"/>
<reference evidence="1 2" key="1">
    <citation type="submission" date="2012-04" db="EMBL/GenBank/DDBJ databases">
        <title>The Genome Sequence of Saprolegnia declina VS20.</title>
        <authorList>
            <consortium name="The Broad Institute Genome Sequencing Platform"/>
            <person name="Russ C."/>
            <person name="Nusbaum C."/>
            <person name="Tyler B."/>
            <person name="van West P."/>
            <person name="Dieguez-Uribeondo J."/>
            <person name="de Bruijn I."/>
            <person name="Tripathy S."/>
            <person name="Jiang R."/>
            <person name="Young S.K."/>
            <person name="Zeng Q."/>
            <person name="Gargeya S."/>
            <person name="Fitzgerald M."/>
            <person name="Haas B."/>
            <person name="Abouelleil A."/>
            <person name="Alvarado L."/>
            <person name="Arachchi H.M."/>
            <person name="Berlin A."/>
            <person name="Chapman S.B."/>
            <person name="Goldberg J."/>
            <person name="Griggs A."/>
            <person name="Gujja S."/>
            <person name="Hansen M."/>
            <person name="Howarth C."/>
            <person name="Imamovic A."/>
            <person name="Larimer J."/>
            <person name="McCowen C."/>
            <person name="Montmayeur A."/>
            <person name="Murphy C."/>
            <person name="Neiman D."/>
            <person name="Pearson M."/>
            <person name="Priest M."/>
            <person name="Roberts A."/>
            <person name="Saif S."/>
            <person name="Shea T."/>
            <person name="Sisk P."/>
            <person name="Sykes S."/>
            <person name="Wortman J."/>
            <person name="Nusbaum C."/>
            <person name="Birren B."/>
        </authorList>
    </citation>
    <scope>NUCLEOTIDE SEQUENCE [LARGE SCALE GENOMIC DNA]</scope>
    <source>
        <strain evidence="1 2">VS20</strain>
    </source>
</reference>
<dbReference type="EMBL" id="JH767161">
    <property type="protein sequence ID" value="EQC32813.1"/>
    <property type="molecule type" value="Genomic_DNA"/>
</dbReference>
<evidence type="ECO:0000313" key="1">
    <source>
        <dbReference type="EMBL" id="EQC32813.1"/>
    </source>
</evidence>
<dbReference type="RefSeq" id="XP_008613499.1">
    <property type="nucleotide sequence ID" value="XM_008615277.1"/>
</dbReference>
<protein>
    <submittedName>
        <fullName evidence="1">Uncharacterized protein</fullName>
    </submittedName>
</protein>
<dbReference type="VEuPathDB" id="FungiDB:SDRG_09351"/>
<dbReference type="GeneID" id="19950078"/>
<dbReference type="Proteomes" id="UP000030762">
    <property type="component" value="Unassembled WGS sequence"/>
</dbReference>
<accession>T0RKF7</accession>
<dbReference type="eggNOG" id="ENOG502SFDQ">
    <property type="taxonomic scope" value="Eukaryota"/>
</dbReference>
<dbReference type="OMA" id="QQIIAMQ"/>
<sequence>MSRHRRAASVNASTSPTSDIDDINWFDDADAVFDYLGDNSPAMAKRVSETVSAKPATLSRASSLTYATEKERKSSVYDHVQCVAVSLGEPRHSTSSKDCLGKDVADSPVVEEPKETHLQANFDLAIATIASLQSQLGVAASTNERLRQDLDRLLTSESTAVKAADAAVRTVDVLREQLRVSSHEQLAKVTPVADPIDPKLLAELAAAKEALTKALWERDAAVAKDKDSAASLKQLETSLFQASVDVAAKTTELAHLHTARDALAAELAHAKAVGAESQAQLERALERSDVLSATAASVSAENTELHTRVVTWQAEVDAKAAQIQSWQRLVPRLHTELTEVRNEWLQSKRVIKQEIKKTQSSLLKWSQDGTDVAIQHNEREVALEAKHAKIAQWQYQVKVEKLRCASIEQQLGKANATYDRDSARWRDEYDRLRDHVNVLLEVKASLAAEVRTSLERIQTLEATLAHQRLAFSRLKKKQSSLQQHVEILQHTHARELERVLLHKALETAPGAENQGELPPEWLDFVRLVQVHRETTRLA</sequence>
<name>T0RKF7_SAPDV</name>
<keyword evidence="2" id="KW-1185">Reference proteome</keyword>